<dbReference type="InterPro" id="IPR012677">
    <property type="entry name" value="Nucleotide-bd_a/b_plait_sf"/>
</dbReference>
<reference evidence="2 3" key="1">
    <citation type="journal article" date="2010" name="Nature">
        <title>Genome sequencing and analysis of the model grass Brachypodium distachyon.</title>
        <authorList>
            <consortium name="International Brachypodium Initiative"/>
        </authorList>
    </citation>
    <scope>NUCLEOTIDE SEQUENCE [LARGE SCALE GENOMIC DNA]</scope>
    <source>
        <strain evidence="2 3">Bd21</strain>
    </source>
</reference>
<feature type="domain" description="PTBP1-like RNA recognition motif 2" evidence="1">
    <location>
        <begin position="9"/>
        <end position="89"/>
    </location>
</feature>
<dbReference type="EMBL" id="CM000881">
    <property type="protein sequence ID" value="KQK06371.1"/>
    <property type="molecule type" value="Genomic_DNA"/>
</dbReference>
<protein>
    <recommendedName>
        <fullName evidence="1">PTBP1-like RNA recognition motif 2 domain-containing protein</fullName>
    </recommendedName>
</protein>
<dbReference type="InterPro" id="IPR021790">
    <property type="entry name" value="PTBP1-like_RRM2"/>
</dbReference>
<name>A0A0Q3IKL5_BRADI</name>
<proteinExistence type="predicted"/>
<dbReference type="Proteomes" id="UP000008810">
    <property type="component" value="Chromosome 2"/>
</dbReference>
<sequence length="286" mass="29912">MPTHKFACPGGVLHIRMTDVLHRVTVQMLRQLFCCSGAGDMMCVFERVVDGMYGVEAYVQFRSRWEAARARDALDGQAIYDGCCFLAVDLIPPIYTAITTPSEDKLAPTYFYDDTPYAAWSATLFSAERHEAPACVPGMSLFSASPPPTKAAIKPSASVLSANDPSLMVHTTCSIGCTSGDTSTATSPCTHSSVPASSTSTPNSSADVLTVCVTHEAEDMNLTSLAASPMCLSGDANAAASTVLAAALAAAVPPSSCDAHEMSVAVAEQHGKSAKDDSVVTKDKDA</sequence>
<dbReference type="InParanoid" id="A0A0Q3IKL5"/>
<dbReference type="GO" id="GO:0003676">
    <property type="term" value="F:nucleic acid binding"/>
    <property type="evidence" value="ECO:0007669"/>
    <property type="project" value="InterPro"/>
</dbReference>
<dbReference type="STRING" id="15368.A0A0Q3IKL5"/>
<dbReference type="Pfam" id="PF11835">
    <property type="entry name" value="RRM_8"/>
    <property type="match status" value="1"/>
</dbReference>
<evidence type="ECO:0000313" key="3">
    <source>
        <dbReference type="EnsemblPlants" id="KQK06371"/>
    </source>
</evidence>
<keyword evidence="4" id="KW-1185">Reference proteome</keyword>
<dbReference type="EnsemblPlants" id="KQK06371">
    <property type="protein sequence ID" value="KQK06371"/>
    <property type="gene ID" value="BRADI_2g26024v3"/>
</dbReference>
<organism evidence="2">
    <name type="scientific">Brachypodium distachyon</name>
    <name type="common">Purple false brome</name>
    <name type="synonym">Trachynia distachya</name>
    <dbReference type="NCBI Taxonomy" id="15368"/>
    <lineage>
        <taxon>Eukaryota</taxon>
        <taxon>Viridiplantae</taxon>
        <taxon>Streptophyta</taxon>
        <taxon>Embryophyta</taxon>
        <taxon>Tracheophyta</taxon>
        <taxon>Spermatophyta</taxon>
        <taxon>Magnoliopsida</taxon>
        <taxon>Liliopsida</taxon>
        <taxon>Poales</taxon>
        <taxon>Poaceae</taxon>
        <taxon>BOP clade</taxon>
        <taxon>Pooideae</taxon>
        <taxon>Stipodae</taxon>
        <taxon>Brachypodieae</taxon>
        <taxon>Brachypodium</taxon>
    </lineage>
</organism>
<dbReference type="SUPFAM" id="SSF54928">
    <property type="entry name" value="RNA-binding domain, RBD"/>
    <property type="match status" value="1"/>
</dbReference>
<accession>A0A0Q3IKL5</accession>
<evidence type="ECO:0000313" key="2">
    <source>
        <dbReference type="EMBL" id="KQK06371.1"/>
    </source>
</evidence>
<dbReference type="Gene3D" id="3.30.70.330">
    <property type="match status" value="1"/>
</dbReference>
<dbReference type="AlphaFoldDB" id="A0A0Q3IKL5"/>
<reference evidence="2" key="2">
    <citation type="submission" date="2017-06" db="EMBL/GenBank/DDBJ databases">
        <title>WGS assembly of Brachypodium distachyon.</title>
        <authorList>
            <consortium name="The International Brachypodium Initiative"/>
            <person name="Lucas S."/>
            <person name="Harmon-Smith M."/>
            <person name="Lail K."/>
            <person name="Tice H."/>
            <person name="Grimwood J."/>
            <person name="Bruce D."/>
            <person name="Barry K."/>
            <person name="Shu S."/>
            <person name="Lindquist E."/>
            <person name="Wang M."/>
            <person name="Pitluck S."/>
            <person name="Vogel J.P."/>
            <person name="Garvin D.F."/>
            <person name="Mockler T.C."/>
            <person name="Schmutz J."/>
            <person name="Rokhsar D."/>
            <person name="Bevan M.W."/>
        </authorList>
    </citation>
    <scope>NUCLEOTIDE SEQUENCE</scope>
    <source>
        <strain evidence="2">Bd21</strain>
    </source>
</reference>
<dbReference type="InterPro" id="IPR035979">
    <property type="entry name" value="RBD_domain_sf"/>
</dbReference>
<gene>
    <name evidence="2" type="ORF">BRADI_2g26024v3</name>
</gene>
<evidence type="ECO:0000313" key="4">
    <source>
        <dbReference type="Proteomes" id="UP000008810"/>
    </source>
</evidence>
<reference evidence="3" key="3">
    <citation type="submission" date="2018-08" db="UniProtKB">
        <authorList>
            <consortium name="EnsemblPlants"/>
        </authorList>
    </citation>
    <scope>IDENTIFICATION</scope>
    <source>
        <strain evidence="3">cv. Bd21</strain>
    </source>
</reference>
<evidence type="ECO:0000259" key="1">
    <source>
        <dbReference type="Pfam" id="PF11835"/>
    </source>
</evidence>
<dbReference type="Gramene" id="KQK06371">
    <property type="protein sequence ID" value="KQK06371"/>
    <property type="gene ID" value="BRADI_2g26024v3"/>
</dbReference>